<dbReference type="NCBIfam" id="NF033592">
    <property type="entry name" value="transpos_IS4_1"/>
    <property type="match status" value="1"/>
</dbReference>
<dbReference type="EMBL" id="FZOR01000112">
    <property type="protein sequence ID" value="SNT63518.1"/>
    <property type="molecule type" value="Genomic_DNA"/>
</dbReference>
<feature type="domain" description="Transposase IS4-like" evidence="2">
    <location>
        <begin position="129"/>
        <end position="365"/>
    </location>
</feature>
<dbReference type="SUPFAM" id="SSF53098">
    <property type="entry name" value="Ribonuclease H-like"/>
    <property type="match status" value="1"/>
</dbReference>
<accession>A0A239PAC0</accession>
<dbReference type="PANTHER" id="PTHR37529">
    <property type="entry name" value="TRANSPOSASE INSG FOR INSERTION SEQUENCE ELEMENT IS4-RELATED"/>
    <property type="match status" value="1"/>
</dbReference>
<protein>
    <submittedName>
        <fullName evidence="4">Transposase, IS4 family</fullName>
    </submittedName>
</protein>
<evidence type="ECO:0000256" key="1">
    <source>
        <dbReference type="SAM" id="MobiDB-lite"/>
    </source>
</evidence>
<dbReference type="InterPro" id="IPR047952">
    <property type="entry name" value="Transpos_IS4"/>
</dbReference>
<dbReference type="GO" id="GO:0004803">
    <property type="term" value="F:transposase activity"/>
    <property type="evidence" value="ECO:0007669"/>
    <property type="project" value="InterPro"/>
</dbReference>
<dbReference type="PANTHER" id="PTHR37529:SF1">
    <property type="entry name" value="TRANSPOSASE INSG FOR INSERTION SEQUENCE ELEMENT IS4-RELATED"/>
    <property type="match status" value="1"/>
</dbReference>
<evidence type="ECO:0000259" key="3">
    <source>
        <dbReference type="Pfam" id="PF13006"/>
    </source>
</evidence>
<feature type="compositionally biased region" description="Polar residues" evidence="1">
    <location>
        <begin position="403"/>
        <end position="412"/>
    </location>
</feature>
<evidence type="ECO:0000259" key="2">
    <source>
        <dbReference type="Pfam" id="PF01609"/>
    </source>
</evidence>
<dbReference type="AlphaFoldDB" id="A0A239PAC0"/>
<proteinExistence type="predicted"/>
<dbReference type="GO" id="GO:0006313">
    <property type="term" value="P:DNA transposition"/>
    <property type="evidence" value="ECO:0007669"/>
    <property type="project" value="InterPro"/>
</dbReference>
<dbReference type="OrthoDB" id="477305at2"/>
<evidence type="ECO:0000313" key="4">
    <source>
        <dbReference type="EMBL" id="SNT63518.1"/>
    </source>
</evidence>
<feature type="region of interest" description="Disordered" evidence="1">
    <location>
        <begin position="400"/>
        <end position="428"/>
    </location>
</feature>
<keyword evidence="5" id="KW-1185">Reference proteome</keyword>
<dbReference type="Pfam" id="PF01609">
    <property type="entry name" value="DDE_Tnp_1"/>
    <property type="match status" value="1"/>
</dbReference>
<feature type="domain" description="Transposase IS4 N-terminal" evidence="3">
    <location>
        <begin position="15"/>
        <end position="111"/>
    </location>
</feature>
<organism evidence="4 5">
    <name type="scientific">Actinomadura meyerae</name>
    <dbReference type="NCBI Taxonomy" id="240840"/>
    <lineage>
        <taxon>Bacteria</taxon>
        <taxon>Bacillati</taxon>
        <taxon>Actinomycetota</taxon>
        <taxon>Actinomycetes</taxon>
        <taxon>Streptosporangiales</taxon>
        <taxon>Thermomonosporaceae</taxon>
        <taxon>Actinomadura</taxon>
    </lineage>
</organism>
<name>A0A239PAC0_9ACTN</name>
<dbReference type="Pfam" id="PF13006">
    <property type="entry name" value="Nterm_IS4"/>
    <property type="match status" value="1"/>
</dbReference>
<dbReference type="GO" id="GO:0003677">
    <property type="term" value="F:DNA binding"/>
    <property type="evidence" value="ECO:0007669"/>
    <property type="project" value="InterPro"/>
</dbReference>
<reference evidence="4 5" key="1">
    <citation type="submission" date="2017-06" db="EMBL/GenBank/DDBJ databases">
        <authorList>
            <person name="Kim H.J."/>
            <person name="Triplett B.A."/>
        </authorList>
    </citation>
    <scope>NUCLEOTIDE SEQUENCE [LARGE SCALE GENOMIC DNA]</scope>
    <source>
        <strain evidence="4 5">DSM 44715</strain>
    </source>
</reference>
<dbReference type="InterPro" id="IPR002559">
    <property type="entry name" value="Transposase_11"/>
</dbReference>
<evidence type="ECO:0000313" key="5">
    <source>
        <dbReference type="Proteomes" id="UP000198318"/>
    </source>
</evidence>
<dbReference type="InterPro" id="IPR024473">
    <property type="entry name" value="Transposases_IS4_N"/>
</dbReference>
<dbReference type="InterPro" id="IPR012337">
    <property type="entry name" value="RNaseH-like_sf"/>
</dbReference>
<sequence>MTESPVCESLTDRIGLGVLTRLVPRELAEEVVVSVGRKEQRNSKLPARVVVYFVMAMTLFYGESYEEVMRKLVDGLRYMGTWRRGWSMPTSAALCQARQRLGAEVMRELYERVAVPCAMRSTKGAWAGGRRLMALDGFGMEAPDTPENAAHFGYKKKSERCAFPHVNIVGLAESGTHAVVAAEIGRDGEGERTLADRVLASGAVEGDMLITADAGLYSYERLRLVLDAGADALFRVGASLDLPLLKWFPDGSYLSYIADPSKKRRATTKLRSGELKITDLPGEYVRVVDYQIPDRRDNGELITLVTNVLDPIGLTAVDLAAAYHERWEIETLIDEIKTHQRGPATILRSRKPEMVEQEIWGLLLTHYGIRQLMCEAADQAELDPDRLSFVRSIRVVRRQVSSQAAFSPSTPQGEDPGGVGRDHRTTKS</sequence>
<gene>
    <name evidence="4" type="ORF">SAMN05443665_11121</name>
</gene>
<dbReference type="Proteomes" id="UP000198318">
    <property type="component" value="Unassembled WGS sequence"/>
</dbReference>